<name>A0A022QES0_ERYGU</name>
<dbReference type="InterPro" id="IPR020846">
    <property type="entry name" value="MFS_dom"/>
</dbReference>
<dbReference type="AlphaFoldDB" id="A0A022QES0"/>
<keyword evidence="9" id="KW-1185">Reference proteome</keyword>
<accession>A0A022QES0</accession>
<feature type="transmembrane region" description="Helical" evidence="6">
    <location>
        <begin position="12"/>
        <end position="33"/>
    </location>
</feature>
<evidence type="ECO:0000256" key="6">
    <source>
        <dbReference type="SAM" id="Phobius"/>
    </source>
</evidence>
<evidence type="ECO:0000256" key="5">
    <source>
        <dbReference type="ARBA" id="ARBA00044504"/>
    </source>
</evidence>
<gene>
    <name evidence="8" type="ORF">MIMGU_mgv1a0062852mg</name>
</gene>
<dbReference type="EMBL" id="KI631864">
    <property type="protein sequence ID" value="EYU25778.1"/>
    <property type="molecule type" value="Genomic_DNA"/>
</dbReference>
<evidence type="ECO:0000256" key="3">
    <source>
        <dbReference type="ARBA" id="ARBA00022989"/>
    </source>
</evidence>
<feature type="transmembrane region" description="Helical" evidence="6">
    <location>
        <begin position="40"/>
        <end position="58"/>
    </location>
</feature>
<comment type="subcellular location">
    <subcellularLocation>
        <location evidence="1">Membrane</location>
        <topology evidence="1">Multi-pass membrane protein</topology>
    </subcellularLocation>
</comment>
<dbReference type="InterPro" id="IPR036259">
    <property type="entry name" value="MFS_trans_sf"/>
</dbReference>
<feature type="domain" description="Major facilitator superfamily (MFS) profile" evidence="7">
    <location>
        <begin position="1"/>
        <end position="64"/>
    </location>
</feature>
<feature type="non-terminal residue" evidence="8">
    <location>
        <position position="1"/>
    </location>
</feature>
<dbReference type="GO" id="GO:0022857">
    <property type="term" value="F:transmembrane transporter activity"/>
    <property type="evidence" value="ECO:0007669"/>
    <property type="project" value="InterPro"/>
</dbReference>
<organism evidence="8 9">
    <name type="scientific">Erythranthe guttata</name>
    <name type="common">Yellow monkey flower</name>
    <name type="synonym">Mimulus guttatus</name>
    <dbReference type="NCBI Taxonomy" id="4155"/>
    <lineage>
        <taxon>Eukaryota</taxon>
        <taxon>Viridiplantae</taxon>
        <taxon>Streptophyta</taxon>
        <taxon>Embryophyta</taxon>
        <taxon>Tracheophyta</taxon>
        <taxon>Spermatophyta</taxon>
        <taxon>Magnoliopsida</taxon>
        <taxon>eudicotyledons</taxon>
        <taxon>Gunneridae</taxon>
        <taxon>Pentapetalae</taxon>
        <taxon>asterids</taxon>
        <taxon>lamiids</taxon>
        <taxon>Lamiales</taxon>
        <taxon>Phrymaceae</taxon>
        <taxon>Erythranthe</taxon>
    </lineage>
</organism>
<dbReference type="PROSITE" id="PS50850">
    <property type="entry name" value="MFS"/>
    <property type="match status" value="1"/>
</dbReference>
<dbReference type="SUPFAM" id="SSF103473">
    <property type="entry name" value="MFS general substrate transporter"/>
    <property type="match status" value="1"/>
</dbReference>
<dbReference type="InterPro" id="IPR005828">
    <property type="entry name" value="MFS_sugar_transport-like"/>
</dbReference>
<keyword evidence="3 6" id="KW-1133">Transmembrane helix</keyword>
<evidence type="ECO:0000313" key="9">
    <source>
        <dbReference type="Proteomes" id="UP000030748"/>
    </source>
</evidence>
<evidence type="ECO:0000256" key="1">
    <source>
        <dbReference type="ARBA" id="ARBA00004141"/>
    </source>
</evidence>
<dbReference type="STRING" id="4155.A0A022QES0"/>
<comment type="similarity">
    <text evidence="5">Belongs to the major facilitator superfamily. Phosphate:H(+) symporter (TC 2.A.1.9) family.</text>
</comment>
<protein>
    <recommendedName>
        <fullName evidence="7">Major facilitator superfamily (MFS) profile domain-containing protein</fullName>
    </recommendedName>
</protein>
<dbReference type="GO" id="GO:0016020">
    <property type="term" value="C:membrane"/>
    <property type="evidence" value="ECO:0007669"/>
    <property type="project" value="UniProtKB-SubCell"/>
</dbReference>
<evidence type="ECO:0000313" key="8">
    <source>
        <dbReference type="EMBL" id="EYU25778.1"/>
    </source>
</evidence>
<evidence type="ECO:0000256" key="2">
    <source>
        <dbReference type="ARBA" id="ARBA00022692"/>
    </source>
</evidence>
<dbReference type="Gene3D" id="1.20.1250.20">
    <property type="entry name" value="MFS general substrate transporter like domains"/>
    <property type="match status" value="1"/>
</dbReference>
<evidence type="ECO:0000259" key="7">
    <source>
        <dbReference type="PROSITE" id="PS50850"/>
    </source>
</evidence>
<proteinExistence type="inferred from homology"/>
<evidence type="ECO:0000256" key="4">
    <source>
        <dbReference type="ARBA" id="ARBA00023136"/>
    </source>
</evidence>
<sequence length="72" mass="7607">VYPTEIRTSAVGIASAIGKIGGMVCPLVAVGLVDACQQTYALIMFQVIILVSALSVWFSPFETNGMNLSETL</sequence>
<dbReference type="Proteomes" id="UP000030748">
    <property type="component" value="Unassembled WGS sequence"/>
</dbReference>
<keyword evidence="4 6" id="KW-0472">Membrane</keyword>
<reference evidence="8 9" key="1">
    <citation type="journal article" date="2013" name="Proc. Natl. Acad. Sci. U.S.A.">
        <title>Fine-scale variation in meiotic recombination in Mimulus inferred from population shotgun sequencing.</title>
        <authorList>
            <person name="Hellsten U."/>
            <person name="Wright K.M."/>
            <person name="Jenkins J."/>
            <person name="Shu S."/>
            <person name="Yuan Y."/>
            <person name="Wessler S.R."/>
            <person name="Schmutz J."/>
            <person name="Willis J.H."/>
            <person name="Rokhsar D.S."/>
        </authorList>
    </citation>
    <scope>NUCLEOTIDE SEQUENCE [LARGE SCALE GENOMIC DNA]</scope>
    <source>
        <strain evidence="9">cv. DUN x IM62</strain>
    </source>
</reference>
<keyword evidence="2 6" id="KW-0812">Transmembrane</keyword>
<dbReference type="Pfam" id="PF00083">
    <property type="entry name" value="Sugar_tr"/>
    <property type="match status" value="1"/>
</dbReference>